<dbReference type="AlphaFoldDB" id="A0A8J5WRL2"/>
<protein>
    <submittedName>
        <fullName evidence="2">Uncharacterized protein</fullName>
    </submittedName>
</protein>
<evidence type="ECO:0000313" key="2">
    <source>
        <dbReference type="EMBL" id="KAG8093726.1"/>
    </source>
</evidence>
<proteinExistence type="predicted"/>
<gene>
    <name evidence="2" type="ORF">GUJ93_ZPchr0012g19380</name>
</gene>
<comment type="caution">
    <text evidence="2">The sequence shown here is derived from an EMBL/GenBank/DDBJ whole genome shotgun (WGS) entry which is preliminary data.</text>
</comment>
<keyword evidence="3" id="KW-1185">Reference proteome</keyword>
<evidence type="ECO:0000256" key="1">
    <source>
        <dbReference type="SAM" id="MobiDB-lite"/>
    </source>
</evidence>
<reference evidence="2" key="2">
    <citation type="submission" date="2021-02" db="EMBL/GenBank/DDBJ databases">
        <authorList>
            <person name="Kimball J.A."/>
            <person name="Haas M.W."/>
            <person name="Macchietto M."/>
            <person name="Kono T."/>
            <person name="Duquette J."/>
            <person name="Shao M."/>
        </authorList>
    </citation>
    <scope>NUCLEOTIDE SEQUENCE</scope>
    <source>
        <tissue evidence="2">Fresh leaf tissue</tissue>
    </source>
</reference>
<name>A0A8J5WRL2_ZIZPA</name>
<reference evidence="2" key="1">
    <citation type="journal article" date="2021" name="bioRxiv">
        <title>Whole Genome Assembly and Annotation of Northern Wild Rice, Zizania palustris L., Supports a Whole Genome Duplication in the Zizania Genus.</title>
        <authorList>
            <person name="Haas M."/>
            <person name="Kono T."/>
            <person name="Macchietto M."/>
            <person name="Millas R."/>
            <person name="McGilp L."/>
            <person name="Shao M."/>
            <person name="Duquette J."/>
            <person name="Hirsch C.N."/>
            <person name="Kimball J."/>
        </authorList>
    </citation>
    <scope>NUCLEOTIDE SEQUENCE</scope>
    <source>
        <tissue evidence="2">Fresh leaf tissue</tissue>
    </source>
</reference>
<feature type="compositionally biased region" description="Polar residues" evidence="1">
    <location>
        <begin position="28"/>
        <end position="40"/>
    </location>
</feature>
<organism evidence="2 3">
    <name type="scientific">Zizania palustris</name>
    <name type="common">Northern wild rice</name>
    <dbReference type="NCBI Taxonomy" id="103762"/>
    <lineage>
        <taxon>Eukaryota</taxon>
        <taxon>Viridiplantae</taxon>
        <taxon>Streptophyta</taxon>
        <taxon>Embryophyta</taxon>
        <taxon>Tracheophyta</taxon>
        <taxon>Spermatophyta</taxon>
        <taxon>Magnoliopsida</taxon>
        <taxon>Liliopsida</taxon>
        <taxon>Poales</taxon>
        <taxon>Poaceae</taxon>
        <taxon>BOP clade</taxon>
        <taxon>Oryzoideae</taxon>
        <taxon>Oryzeae</taxon>
        <taxon>Zizaniinae</taxon>
        <taxon>Zizania</taxon>
    </lineage>
</organism>
<feature type="compositionally biased region" description="Low complexity" evidence="1">
    <location>
        <begin position="46"/>
        <end position="64"/>
    </location>
</feature>
<evidence type="ECO:0000313" key="3">
    <source>
        <dbReference type="Proteomes" id="UP000729402"/>
    </source>
</evidence>
<dbReference type="EMBL" id="JAAALK010000080">
    <property type="protein sequence ID" value="KAG8093726.1"/>
    <property type="molecule type" value="Genomic_DNA"/>
</dbReference>
<feature type="region of interest" description="Disordered" evidence="1">
    <location>
        <begin position="28"/>
        <end position="64"/>
    </location>
</feature>
<sequence>MMRALTPRRMEAMWAAVTKIGKGRMTTRTLGSEASNSPQPTLVLDRTTISSQSGTRSSSGLTTSRFPATRMVGFLGVAPPTGADAPTLNHVEHKWGREGGPHGVKLLSHEDGWLPRGGPVDGCGWTRTQRTERNCDRDGGGGHHALWGRDEDALEVPPSTPAQCCRNRRPARQSPLGLPHAESGRLACSHKLFLAQRLCFQDCATDLSPRDQATKDPDLSHMIQTVQGVNCYADPILCT</sequence>
<accession>A0A8J5WRL2</accession>
<dbReference type="Proteomes" id="UP000729402">
    <property type="component" value="Unassembled WGS sequence"/>
</dbReference>